<dbReference type="AlphaFoldDB" id="A0AA86X484"/>
<proteinExistence type="predicted"/>
<feature type="coiled-coil region" evidence="1">
    <location>
        <begin position="81"/>
        <end position="108"/>
    </location>
</feature>
<evidence type="ECO:0000313" key="3">
    <source>
        <dbReference type="Proteomes" id="UP000042745"/>
    </source>
</evidence>
<evidence type="ECO:0000313" key="2">
    <source>
        <dbReference type="EMBL" id="CIS38622.1"/>
    </source>
</evidence>
<accession>A0AA86X484</accession>
<keyword evidence="1" id="KW-0175">Coiled coil</keyword>
<gene>
    <name evidence="2" type="ORF">ERS019486_00724</name>
</gene>
<protein>
    <submittedName>
        <fullName evidence="2">Uncharacterized protein</fullName>
    </submittedName>
</protein>
<sequence length="393" mass="46688">MTLLVRKSLHDAVLQASKADTWEQATKEWNEVSLIFNGIGRSNCVCGNAIKYAYELFNGVTGQRLFPIGSDCVRHFHRLPLDQQLEKEEKLLRKVENLTRKVQKKEKIKVNKSDFDERLLKWLWEKGVLKPNRGNQFSPERDYQLFLEVFQGGSWTKAEPKKKARMEEVLEKCIKPFLLGKPDDQLYLVKLGKEKIDYEQELRIQVEKERKKRDKIAKQYADNLVLAMGPAERAYQDYFGFTETLTQEERKWEKILFGKNRTERAIKAKQYQKELEKDQRIASQDPIERKQKQTWLLNSYFRELPEEKSRLARLLLEYRKSGEVPFSTEYLSDHLIDFFYKMKAFEFEIAPEQVRDFLKKSLQEDHRSSAQGSWIEGILLNCLKPFLDRFTYF</sequence>
<comment type="caution">
    <text evidence="2">The sequence shown here is derived from an EMBL/GenBank/DDBJ whole genome shotgun (WGS) entry which is preliminary data.</text>
</comment>
<organism evidence="2 3">
    <name type="scientific">Streptococcus pneumoniae</name>
    <dbReference type="NCBI Taxonomy" id="1313"/>
    <lineage>
        <taxon>Bacteria</taxon>
        <taxon>Bacillati</taxon>
        <taxon>Bacillota</taxon>
        <taxon>Bacilli</taxon>
        <taxon>Lactobacillales</taxon>
        <taxon>Streptococcaceae</taxon>
        <taxon>Streptococcus</taxon>
    </lineage>
</organism>
<dbReference type="Proteomes" id="UP000042745">
    <property type="component" value="Unassembled WGS sequence"/>
</dbReference>
<dbReference type="EMBL" id="CKGU01000007">
    <property type="protein sequence ID" value="CIS38622.1"/>
    <property type="molecule type" value="Genomic_DNA"/>
</dbReference>
<reference evidence="2 3" key="1">
    <citation type="submission" date="2015-03" db="EMBL/GenBank/DDBJ databases">
        <authorList>
            <consortium name="Pathogen Informatics"/>
            <person name="Murphy D."/>
        </authorList>
    </citation>
    <scope>NUCLEOTIDE SEQUENCE [LARGE SCALE GENOMIC DNA]</scope>
    <source>
        <strain evidence="3">type strain: N</strain>
    </source>
</reference>
<evidence type="ECO:0000256" key="1">
    <source>
        <dbReference type="SAM" id="Coils"/>
    </source>
</evidence>
<name>A0AA86X484_STREE</name>